<dbReference type="PANTHER" id="PTHR11228">
    <property type="entry name" value="RADICAL SAM DOMAIN PROTEIN"/>
    <property type="match status" value="1"/>
</dbReference>
<name>A0A7C6Z491_9FIRM</name>
<dbReference type="InterPro" id="IPR007197">
    <property type="entry name" value="rSAM"/>
</dbReference>
<dbReference type="SFLD" id="SFLDG01067">
    <property type="entry name" value="SPASM/twitch_domain_containing"/>
    <property type="match status" value="1"/>
</dbReference>
<dbReference type="PROSITE" id="PS51918">
    <property type="entry name" value="RADICAL_SAM"/>
    <property type="match status" value="1"/>
</dbReference>
<gene>
    <name evidence="8" type="ORF">GX523_08610</name>
</gene>
<keyword evidence="5" id="KW-0408">Iron</keyword>
<reference evidence="8 9" key="1">
    <citation type="journal article" date="2020" name="Biotechnol. Biofuels">
        <title>New insights from the biogas microbiome by comprehensive genome-resolved metagenomics of nearly 1600 species originating from multiple anaerobic digesters.</title>
        <authorList>
            <person name="Campanaro S."/>
            <person name="Treu L."/>
            <person name="Rodriguez-R L.M."/>
            <person name="Kovalovszki A."/>
            <person name="Ziels R.M."/>
            <person name="Maus I."/>
            <person name="Zhu X."/>
            <person name="Kougias P.G."/>
            <person name="Basile A."/>
            <person name="Luo G."/>
            <person name="Schluter A."/>
            <person name="Konstantinidis K.T."/>
            <person name="Angelidaki I."/>
        </authorList>
    </citation>
    <scope>NUCLEOTIDE SEQUENCE [LARGE SCALE GENOMIC DNA]</scope>
    <source>
        <strain evidence="8">AS05jafATM_4</strain>
    </source>
</reference>
<proteinExistence type="predicted"/>
<dbReference type="InterPro" id="IPR034391">
    <property type="entry name" value="AdoMet-like_SPASM_containing"/>
</dbReference>
<dbReference type="SUPFAM" id="SSF102114">
    <property type="entry name" value="Radical SAM enzymes"/>
    <property type="match status" value="1"/>
</dbReference>
<dbReference type="SFLD" id="SFLDG01387">
    <property type="entry name" value="BtrN-like_SPASM_domain_contain"/>
    <property type="match status" value="1"/>
</dbReference>
<dbReference type="InterPro" id="IPR050377">
    <property type="entry name" value="Radical_SAM_PqqE_MftC-like"/>
</dbReference>
<feature type="domain" description="Radical SAM core" evidence="7">
    <location>
        <begin position="22"/>
        <end position="255"/>
    </location>
</feature>
<comment type="cofactor">
    <cofactor evidence="1">
        <name>[4Fe-4S] cluster</name>
        <dbReference type="ChEBI" id="CHEBI:49883"/>
    </cofactor>
</comment>
<comment type="caution">
    <text evidence="8">The sequence shown here is derived from an EMBL/GenBank/DDBJ whole genome shotgun (WGS) entry which is preliminary data.</text>
</comment>
<protein>
    <submittedName>
        <fullName evidence="8">Radical SAM protein</fullName>
    </submittedName>
</protein>
<dbReference type="InterPro" id="IPR058240">
    <property type="entry name" value="rSAM_sf"/>
</dbReference>
<dbReference type="Proteomes" id="UP000553059">
    <property type="component" value="Unassembled WGS sequence"/>
</dbReference>
<evidence type="ECO:0000313" key="9">
    <source>
        <dbReference type="Proteomes" id="UP000553059"/>
    </source>
</evidence>
<evidence type="ECO:0000256" key="3">
    <source>
        <dbReference type="ARBA" id="ARBA00022691"/>
    </source>
</evidence>
<evidence type="ECO:0000256" key="6">
    <source>
        <dbReference type="ARBA" id="ARBA00023014"/>
    </source>
</evidence>
<keyword evidence="3" id="KW-0949">S-adenosyl-L-methionine</keyword>
<dbReference type="InterPro" id="IPR013785">
    <property type="entry name" value="Aldolase_TIM"/>
</dbReference>
<evidence type="ECO:0000313" key="8">
    <source>
        <dbReference type="EMBL" id="HHY26791.1"/>
    </source>
</evidence>
<dbReference type="AlphaFoldDB" id="A0A7C6Z491"/>
<dbReference type="Gene3D" id="3.20.20.70">
    <property type="entry name" value="Aldolase class I"/>
    <property type="match status" value="1"/>
</dbReference>
<sequence length="337" mass="38789">MKAQKGTRYFKSRTRLEKVIPLESPFILYVDPSSACNLKCGFCPCSRAHENLWTAEKRESVGIMPLDLYKKIIDDCMEFPDRIKVLRLYKEGEPLVNPNLPEMIAYGRESGKFDSIDITTNGTLLNPTLNRKLVEAGLSRINISVEALSGEGYKRICGTKIEFEKFIENIRDLYENKGNCHIFIKTMADNFDDKTERHFFDLFGDICDEITVEYIANCWPGFENVESNINIYSGVAAAAQEVIVCPRIFYILVINSDGTVTHCIVDWNHMKNIGNVREQSVYEIWNGEVLRQIQLEHLRGNRRKQLLCDKCMEIESAALDDIDDYREELLRRMGEQG</sequence>
<dbReference type="CDD" id="cd01335">
    <property type="entry name" value="Radical_SAM"/>
    <property type="match status" value="1"/>
</dbReference>
<evidence type="ECO:0000256" key="2">
    <source>
        <dbReference type="ARBA" id="ARBA00022485"/>
    </source>
</evidence>
<dbReference type="PANTHER" id="PTHR11228:SF7">
    <property type="entry name" value="PQQA PEPTIDE CYCLASE"/>
    <property type="match status" value="1"/>
</dbReference>
<dbReference type="Pfam" id="PF04055">
    <property type="entry name" value="Radical_SAM"/>
    <property type="match status" value="1"/>
</dbReference>
<dbReference type="SFLD" id="SFLDS00029">
    <property type="entry name" value="Radical_SAM"/>
    <property type="match status" value="1"/>
</dbReference>
<evidence type="ECO:0000256" key="5">
    <source>
        <dbReference type="ARBA" id="ARBA00023004"/>
    </source>
</evidence>
<dbReference type="EMBL" id="DUTF01000198">
    <property type="protein sequence ID" value="HHY26791.1"/>
    <property type="molecule type" value="Genomic_DNA"/>
</dbReference>
<dbReference type="Pfam" id="PF13186">
    <property type="entry name" value="SPASM"/>
    <property type="match status" value="1"/>
</dbReference>
<evidence type="ECO:0000259" key="7">
    <source>
        <dbReference type="PROSITE" id="PS51918"/>
    </source>
</evidence>
<keyword evidence="2" id="KW-0004">4Fe-4S</keyword>
<dbReference type="GO" id="GO:0003824">
    <property type="term" value="F:catalytic activity"/>
    <property type="evidence" value="ECO:0007669"/>
    <property type="project" value="InterPro"/>
</dbReference>
<dbReference type="GO" id="GO:0046872">
    <property type="term" value="F:metal ion binding"/>
    <property type="evidence" value="ECO:0007669"/>
    <property type="project" value="UniProtKB-KW"/>
</dbReference>
<dbReference type="GO" id="GO:0051536">
    <property type="term" value="F:iron-sulfur cluster binding"/>
    <property type="evidence" value="ECO:0007669"/>
    <property type="project" value="UniProtKB-KW"/>
</dbReference>
<keyword evidence="4" id="KW-0479">Metal-binding</keyword>
<accession>A0A7C6Z491</accession>
<keyword evidence="6" id="KW-0411">Iron-sulfur</keyword>
<dbReference type="InterPro" id="IPR023885">
    <property type="entry name" value="4Fe4S-binding_SPASM_dom"/>
</dbReference>
<organism evidence="8 9">
    <name type="scientific">Desulfitobacterium dehalogenans</name>
    <dbReference type="NCBI Taxonomy" id="36854"/>
    <lineage>
        <taxon>Bacteria</taxon>
        <taxon>Bacillati</taxon>
        <taxon>Bacillota</taxon>
        <taxon>Clostridia</taxon>
        <taxon>Eubacteriales</taxon>
        <taxon>Desulfitobacteriaceae</taxon>
        <taxon>Desulfitobacterium</taxon>
    </lineage>
</organism>
<evidence type="ECO:0000256" key="1">
    <source>
        <dbReference type="ARBA" id="ARBA00001966"/>
    </source>
</evidence>
<evidence type="ECO:0000256" key="4">
    <source>
        <dbReference type="ARBA" id="ARBA00022723"/>
    </source>
</evidence>